<dbReference type="EMBL" id="VIWX01000006">
    <property type="protein sequence ID" value="TWF93039.1"/>
    <property type="molecule type" value="Genomic_DNA"/>
</dbReference>
<accession>A0A561U100</accession>
<protein>
    <submittedName>
        <fullName evidence="1">Uncharacterized protein</fullName>
    </submittedName>
</protein>
<dbReference type="Proteomes" id="UP000316184">
    <property type="component" value="Unassembled WGS sequence"/>
</dbReference>
<sequence>MIMRAAIVSIAAAVDNVEAGHCTRREREELVLVCDRVAAALRGEIDRSTAIDGDVISAVTER</sequence>
<reference evidence="1 2" key="1">
    <citation type="submission" date="2019-06" db="EMBL/GenBank/DDBJ databases">
        <title>Sequencing the genomes of 1000 actinobacteria strains.</title>
        <authorList>
            <person name="Klenk H.-P."/>
        </authorList>
    </citation>
    <scope>NUCLEOTIDE SEQUENCE [LARGE SCALE GENOMIC DNA]</scope>
    <source>
        <strain evidence="1 2">DSM 46699</strain>
    </source>
</reference>
<comment type="caution">
    <text evidence="1">The sequence shown here is derived from an EMBL/GenBank/DDBJ whole genome shotgun (WGS) entry which is preliminary data.</text>
</comment>
<dbReference type="OrthoDB" id="9919907at2"/>
<name>A0A561U100_9PSEU</name>
<evidence type="ECO:0000313" key="1">
    <source>
        <dbReference type="EMBL" id="TWF93039.1"/>
    </source>
</evidence>
<keyword evidence="2" id="KW-1185">Reference proteome</keyword>
<dbReference type="AlphaFoldDB" id="A0A561U100"/>
<organism evidence="1 2">
    <name type="scientific">Saccharopolyspora dendranthemae</name>
    <dbReference type="NCBI Taxonomy" id="1181886"/>
    <lineage>
        <taxon>Bacteria</taxon>
        <taxon>Bacillati</taxon>
        <taxon>Actinomycetota</taxon>
        <taxon>Actinomycetes</taxon>
        <taxon>Pseudonocardiales</taxon>
        <taxon>Pseudonocardiaceae</taxon>
        <taxon>Saccharopolyspora</taxon>
    </lineage>
</organism>
<evidence type="ECO:0000313" key="2">
    <source>
        <dbReference type="Proteomes" id="UP000316184"/>
    </source>
</evidence>
<proteinExistence type="predicted"/>
<dbReference type="RefSeq" id="WP_145744442.1">
    <property type="nucleotide sequence ID" value="NZ_VIWX01000006.1"/>
</dbReference>
<gene>
    <name evidence="1" type="ORF">FHU35_16322</name>
</gene>